<protein>
    <submittedName>
        <fullName evidence="2">Uncharacterized protein</fullName>
    </submittedName>
</protein>
<reference evidence="2" key="2">
    <citation type="submission" date="2023-06" db="EMBL/GenBank/DDBJ databases">
        <authorList>
            <person name="Ma L."/>
            <person name="Liu K.-W."/>
            <person name="Li Z."/>
            <person name="Hsiao Y.-Y."/>
            <person name="Qi Y."/>
            <person name="Fu T."/>
            <person name="Tang G."/>
            <person name="Zhang D."/>
            <person name="Sun W.-H."/>
            <person name="Liu D.-K."/>
            <person name="Li Y."/>
            <person name="Chen G.-Z."/>
            <person name="Liu X.-D."/>
            <person name="Liao X.-Y."/>
            <person name="Jiang Y.-T."/>
            <person name="Yu X."/>
            <person name="Hao Y."/>
            <person name="Huang J."/>
            <person name="Zhao X.-W."/>
            <person name="Ke S."/>
            <person name="Chen Y.-Y."/>
            <person name="Wu W.-L."/>
            <person name="Hsu J.-L."/>
            <person name="Lin Y.-F."/>
            <person name="Huang M.-D."/>
            <person name="Li C.-Y."/>
            <person name="Huang L."/>
            <person name="Wang Z.-W."/>
            <person name="Zhao X."/>
            <person name="Zhong W.-Y."/>
            <person name="Peng D.-H."/>
            <person name="Ahmad S."/>
            <person name="Lan S."/>
            <person name="Zhang J.-S."/>
            <person name="Tsai W.-C."/>
            <person name="Van De Peer Y."/>
            <person name="Liu Z.-J."/>
        </authorList>
    </citation>
    <scope>NUCLEOTIDE SEQUENCE</scope>
    <source>
        <strain evidence="2">SCP</strain>
        <tissue evidence="2">Leaves</tissue>
    </source>
</reference>
<keyword evidence="3" id="KW-1185">Reference proteome</keyword>
<organism evidence="2 3">
    <name type="scientific">Acorus gramineus</name>
    <name type="common">Dwarf sweet flag</name>
    <dbReference type="NCBI Taxonomy" id="55184"/>
    <lineage>
        <taxon>Eukaryota</taxon>
        <taxon>Viridiplantae</taxon>
        <taxon>Streptophyta</taxon>
        <taxon>Embryophyta</taxon>
        <taxon>Tracheophyta</taxon>
        <taxon>Spermatophyta</taxon>
        <taxon>Magnoliopsida</taxon>
        <taxon>Liliopsida</taxon>
        <taxon>Acoraceae</taxon>
        <taxon>Acorus</taxon>
    </lineage>
</organism>
<dbReference type="Proteomes" id="UP001179952">
    <property type="component" value="Unassembled WGS sequence"/>
</dbReference>
<comment type="caution">
    <text evidence="2">The sequence shown here is derived from an EMBL/GenBank/DDBJ whole genome shotgun (WGS) entry which is preliminary data.</text>
</comment>
<name>A0AAV9A2Q8_ACOGR</name>
<dbReference type="AlphaFoldDB" id="A0AAV9A2Q8"/>
<proteinExistence type="predicted"/>
<evidence type="ECO:0000313" key="2">
    <source>
        <dbReference type="EMBL" id="KAK1258450.1"/>
    </source>
</evidence>
<evidence type="ECO:0000256" key="1">
    <source>
        <dbReference type="SAM" id="MobiDB-lite"/>
    </source>
</evidence>
<reference evidence="2" key="1">
    <citation type="journal article" date="2023" name="Nat. Commun.">
        <title>Diploid and tetraploid genomes of Acorus and the evolution of monocots.</title>
        <authorList>
            <person name="Ma L."/>
            <person name="Liu K.W."/>
            <person name="Li Z."/>
            <person name="Hsiao Y.Y."/>
            <person name="Qi Y."/>
            <person name="Fu T."/>
            <person name="Tang G.D."/>
            <person name="Zhang D."/>
            <person name="Sun W.H."/>
            <person name="Liu D.K."/>
            <person name="Li Y."/>
            <person name="Chen G.Z."/>
            <person name="Liu X.D."/>
            <person name="Liao X.Y."/>
            <person name="Jiang Y.T."/>
            <person name="Yu X."/>
            <person name="Hao Y."/>
            <person name="Huang J."/>
            <person name="Zhao X.W."/>
            <person name="Ke S."/>
            <person name="Chen Y.Y."/>
            <person name="Wu W.L."/>
            <person name="Hsu J.L."/>
            <person name="Lin Y.F."/>
            <person name="Huang M.D."/>
            <person name="Li C.Y."/>
            <person name="Huang L."/>
            <person name="Wang Z.W."/>
            <person name="Zhao X."/>
            <person name="Zhong W.Y."/>
            <person name="Peng D.H."/>
            <person name="Ahmad S."/>
            <person name="Lan S."/>
            <person name="Zhang J.S."/>
            <person name="Tsai W.C."/>
            <person name="Van de Peer Y."/>
            <person name="Liu Z.J."/>
        </authorList>
    </citation>
    <scope>NUCLEOTIDE SEQUENCE</scope>
    <source>
        <strain evidence="2">SCP</strain>
    </source>
</reference>
<gene>
    <name evidence="2" type="ORF">QJS04_geneDACA017278</name>
</gene>
<dbReference type="EMBL" id="JAUJYN010000016">
    <property type="protein sequence ID" value="KAK1258450.1"/>
    <property type="molecule type" value="Genomic_DNA"/>
</dbReference>
<feature type="region of interest" description="Disordered" evidence="1">
    <location>
        <begin position="1"/>
        <end position="57"/>
    </location>
</feature>
<accession>A0AAV9A2Q8</accession>
<evidence type="ECO:0000313" key="3">
    <source>
        <dbReference type="Proteomes" id="UP001179952"/>
    </source>
</evidence>
<sequence>MTKGHKHTTISGRSNKQSGQTLDQTRVNGGIAPVRLESKARSPHRRDIRNLRKYSFT</sequence>
<feature type="compositionally biased region" description="Polar residues" evidence="1">
    <location>
        <begin position="9"/>
        <end position="27"/>
    </location>
</feature>